<geneLocation type="mitochondrion" evidence="2"/>
<sequence length="397" mass="45503">MNNINKNQNNLELTNENVHEQLLSGLKELQLNSFPSNHINWRDDPFLNFRDEKSLALWEKLRNKNIDNNLPVSANSSVNSTQDSLINDSNIRILADKFNPIFDDFKKKILANKTNLSNKDNIQNSKVLTFEDGKVIIDLPQVVSLLEEGIKHIYNHIEEYQLMFNSTLFLVNTGFLYKTINKSFGTALDNIIKDNQLFNNLSLKQREDLIKSIKDSKKVFSMSGAVIITVALYGMIHIINSNKPSAIRLGISASSTDVNVSKSLLIPFLNKNKLSKLILNIFIFIGFSIFIYSVLSNLSLGWFNIIKLITFILNILIVFYYLYSALILVKNLNISNTEKNMVIPKYYPSKFKKHILFLMNIDDINMSKAYIQLYLLSAIYTFLLLLILIFVNVIIGN</sequence>
<accession>F2WVN5</accession>
<evidence type="ECO:0000256" key="1">
    <source>
        <dbReference type="SAM" id="Phobius"/>
    </source>
</evidence>
<feature type="transmembrane region" description="Helical" evidence="1">
    <location>
        <begin position="301"/>
        <end position="323"/>
    </location>
</feature>
<dbReference type="EMBL" id="HQ259117">
    <property type="protein sequence ID" value="ADO51617.1"/>
    <property type="molecule type" value="Genomic_DNA"/>
</dbReference>
<feature type="transmembrane region" description="Helical" evidence="1">
    <location>
        <begin position="373"/>
        <end position="395"/>
    </location>
</feature>
<keyword evidence="2" id="KW-0614">Plasmid</keyword>
<dbReference type="AlphaFoldDB" id="F2WVN5"/>
<dbReference type="Proteomes" id="UP000017559">
    <property type="component" value="Plasmid pMR2, Mitochondrial"/>
</dbReference>
<protein>
    <submittedName>
        <fullName evidence="2">Orf1</fullName>
    </submittedName>
</protein>
<proteinExistence type="predicted"/>
<organism>
    <name type="scientific">Moniliophthora roreri (strain MCA 2997)</name>
    <name type="common">Cocoa frosty pod rot fungus</name>
    <name type="synonym">Crinipellis roreri</name>
    <dbReference type="NCBI Taxonomy" id="1381753"/>
    <lineage>
        <taxon>Eukaryota</taxon>
        <taxon>Fungi</taxon>
        <taxon>Dikarya</taxon>
        <taxon>Basidiomycota</taxon>
        <taxon>Agaricomycotina</taxon>
        <taxon>Agaricomycetes</taxon>
        <taxon>Agaricomycetidae</taxon>
        <taxon>Agaricales</taxon>
        <taxon>Marasmiineae</taxon>
        <taxon>Marasmiaceae</taxon>
        <taxon>Moniliophthora</taxon>
    </lineage>
</organism>
<feature type="transmembrane region" description="Helical" evidence="1">
    <location>
        <begin position="277"/>
        <end position="295"/>
    </location>
</feature>
<evidence type="ECO:0000313" key="2">
    <source>
        <dbReference type="EMBL" id="ADO51617.1"/>
    </source>
</evidence>
<reference evidence="2" key="2">
    <citation type="journal article" date="2012" name="Fungal Biol.">
        <title>The mitochondrial genome of Moniliophthora roreri, the frosty pod rot pathogen of cacao.</title>
        <authorList>
            <person name="Costa G.G.L."/>
            <person name="Cabrera O.G."/>
            <person name="Tiburcio R.A."/>
            <person name="Medrano F.J."/>
            <person name="Carazzolle M.F."/>
            <person name="Thomazella D.P.T."/>
            <person name="Schuster S.C."/>
            <person name="Carlson J.E."/>
            <person name="Guiltinan M.J."/>
            <person name="Bailey B.A."/>
            <person name="Mieczkowski P."/>
            <person name="Pereira G.A.G."/>
            <person name="Meinhardt L.W."/>
        </authorList>
    </citation>
    <scope>NUCLEOTIDE SEQUENCE [LARGE SCALE GENOMIC DNA]</scope>
    <source>
        <strain>MCA 2997</strain>
        <plasmid>Plasmid pMR2</plasmid>
        <plasmid>Mitochondrial</plasmid>
        <plasmid evidence="2">pMR2</plasmid>
    </source>
</reference>
<keyword evidence="1" id="KW-1133">Transmembrane helix</keyword>
<geneLocation type="plasmid" evidence="2 3">
    <name>pMR2</name>
</geneLocation>
<keyword evidence="3" id="KW-1185">Reference proteome</keyword>
<feature type="transmembrane region" description="Helical" evidence="1">
    <location>
        <begin position="219"/>
        <end position="239"/>
    </location>
</feature>
<keyword evidence="2" id="KW-0496">Mitochondrion</keyword>
<keyword evidence="1" id="KW-0812">Transmembrane</keyword>
<name>F2WVN5_MONRO</name>
<keyword evidence="1" id="KW-0472">Membrane</keyword>
<evidence type="ECO:0000313" key="3">
    <source>
        <dbReference type="Proteomes" id="UP000017559"/>
    </source>
</evidence>
<reference evidence="2" key="1">
    <citation type="submission" date="2010-09" db="EMBL/GenBank/DDBJ databases">
        <authorList>
            <person name="Garcia O."/>
            <person name="Costa G.G.L."/>
            <person name="Tiburcio R.A."/>
            <person name="Medrano F.J."/>
            <person name="Carazzolle M.F."/>
            <person name="Thomazella D.T."/>
            <person name="Schuster S.C."/>
            <person name="Carlson J.E."/>
            <person name="Guiltinan M.J."/>
            <person name="Bailey B.A."/>
            <person name="Mieckowski P."/>
            <person name="Pereira G.A.G."/>
            <person name="Meinhardt L.W."/>
        </authorList>
    </citation>
    <scope>NUCLEOTIDE SEQUENCE</scope>
    <source>
        <plasmid evidence="2">pMR2</plasmid>
    </source>
</reference>